<feature type="region of interest" description="Disordered" evidence="1">
    <location>
        <begin position="850"/>
        <end position="880"/>
    </location>
</feature>
<feature type="region of interest" description="Disordered" evidence="1">
    <location>
        <begin position="151"/>
        <end position="177"/>
    </location>
</feature>
<dbReference type="InterPro" id="IPR029006">
    <property type="entry name" value="ADF-H/Gelsolin-like_dom_sf"/>
</dbReference>
<dbReference type="Gene3D" id="3.40.20.10">
    <property type="entry name" value="Severin"/>
    <property type="match status" value="1"/>
</dbReference>
<dbReference type="Proteomes" id="UP000226431">
    <property type="component" value="Unassembled WGS sequence"/>
</dbReference>
<proteinExistence type="predicted"/>
<feature type="compositionally biased region" description="Polar residues" evidence="1">
    <location>
        <begin position="323"/>
        <end position="336"/>
    </location>
</feature>
<evidence type="ECO:0000313" key="3">
    <source>
        <dbReference type="Proteomes" id="UP000226431"/>
    </source>
</evidence>
<feature type="region of interest" description="Disordered" evidence="1">
    <location>
        <begin position="206"/>
        <end position="258"/>
    </location>
</feature>
<dbReference type="PANTHER" id="PTHR24330:SF19">
    <property type="entry name" value="MEDIATOR OF RNA POLYMERASE II TRANSCRIPTION SUBUNIT 29"/>
    <property type="match status" value="1"/>
</dbReference>
<dbReference type="SUPFAM" id="SSF55753">
    <property type="entry name" value="Actin depolymerizing proteins"/>
    <property type="match status" value="1"/>
</dbReference>
<keyword evidence="3" id="KW-1185">Reference proteome</keyword>
<feature type="compositionally biased region" description="Polar residues" evidence="1">
    <location>
        <begin position="434"/>
        <end position="445"/>
    </location>
</feature>
<organism evidence="2 3">
    <name type="scientific">Ophiocordyceps camponoti-rufipedis</name>
    <dbReference type="NCBI Taxonomy" id="2004952"/>
    <lineage>
        <taxon>Eukaryota</taxon>
        <taxon>Fungi</taxon>
        <taxon>Dikarya</taxon>
        <taxon>Ascomycota</taxon>
        <taxon>Pezizomycotina</taxon>
        <taxon>Sordariomycetes</taxon>
        <taxon>Hypocreomycetidae</taxon>
        <taxon>Hypocreales</taxon>
        <taxon>Ophiocordycipitaceae</taxon>
        <taxon>Ophiocordyceps</taxon>
    </lineage>
</organism>
<dbReference type="STRING" id="2004952.A0A2C5Z090"/>
<sequence>MSLNGLDGAAILEAHETVTAEVGGWLLLKYSDRDEVELLSRGNGGVVEMRKAVADYDETSPLYGFLKYRRRSVVVKHLPPDCSRLIQARVAVHFNAVCEHFSPYDAIFEIESASDLKDVKLSAACSLHAASCSTSSSTSSLRRRRLMEIAEEDEEQRASKRHSQDSAAVRPSSQDRAVADPVALNSQLAAFPENSEFSATSTSEVPNFVGLDQRPTSSARSSDVLDPFSSYPYKPKVKLGPRPSLDVGGRPRTAGTFRPISAIPAGFKLFGRGNKKASTDKTHDAYTADGAADEKTASFDYYSVTPEEPFRTKTDVVRPVTSSGVSAAQATRQLPQTPRKAAMSSEKARLIKAMQLRQKKMLAASTTAATHESSVPEGVGVQSSIAEVAEDAAEADQTQTAAEALPHTEAADQISDLTHSDSRPASPVVALSEAEQSTKASSVSESTDDTAREKCLDAVADVEERSKVPAADEEVDETAVQREAVLEEGGLEGGLNTGGPTEDEMNPIGSAALDETTVSSGTPRITPLPVSKFSIDPPLSPREAPTSGHDCETLDDQRTAHTGGETADVDESVASPAQWKSPDSHVSTLYSPDSKVASPLLQRALKTDSLDKSPNVVQPRRNKAHVEPIRTDLAYHSRHTSHSGVDFSDDDDLMEELQSATLQEAKPMVVKTPLSATFSTGRPGLNAQPAHMVRTISNPVRGSLNASSDGGQSARSVSTGPAFLRQVTQQPPPQPQPLLQLQQQQQQQLHLQKQQQQQQQRQQQQQQQQHLQQQQQQQQQQQLQAAILAKKSNIGTGISQRIKALEKLTAGSGDGQNSRERPSSAFYAVKKREQSRPPSVADGTASLFLKSVSGSRPQSKDSSSEPGTPNRRERFETEHDFPSLVDLRRAHGESVSVTARIVRDGGDGFENGRLELKQSPLWVDHHRAASDAMDLSEEERGAKGLRARPSSLSMVKDFITKERRKSVASSSGDGRPSSASMSPPLLQSSSFSPRMSMSSRRSSFNRDSDGPVSSPGEGDDGKKLSRTGRFMRRLSTLSGSRSKSSLADISDAVAEEREATTTTVSYVGDVNVQFPDTLLWKRRNLGLDSRGFLVLGGLPAQSGRQGQGSKRYHLGQFRRPYVPDVEVQELPFSVVLDFVEGASIQVACEDRAGQAKVLSFLREAHAGQGLS</sequence>
<feature type="region of interest" description="Disordered" evidence="1">
    <location>
        <begin position="954"/>
        <end position="1037"/>
    </location>
</feature>
<evidence type="ECO:0000313" key="2">
    <source>
        <dbReference type="EMBL" id="PHH74437.1"/>
    </source>
</evidence>
<comment type="caution">
    <text evidence="2">The sequence shown here is derived from an EMBL/GenBank/DDBJ whole genome shotgun (WGS) entry which is preliminary data.</text>
</comment>
<dbReference type="EMBL" id="NJES01000274">
    <property type="protein sequence ID" value="PHH74437.1"/>
    <property type="molecule type" value="Genomic_DNA"/>
</dbReference>
<feature type="region of interest" description="Disordered" evidence="1">
    <location>
        <begin position="726"/>
        <end position="745"/>
    </location>
</feature>
<feature type="region of interest" description="Disordered" evidence="1">
    <location>
        <begin position="417"/>
        <end position="452"/>
    </location>
</feature>
<dbReference type="OrthoDB" id="74412at2759"/>
<feature type="compositionally biased region" description="Basic and acidic residues" evidence="1">
    <location>
        <begin position="870"/>
        <end position="880"/>
    </location>
</feature>
<evidence type="ECO:0008006" key="4">
    <source>
        <dbReference type="Google" id="ProtNLM"/>
    </source>
</evidence>
<feature type="region of interest" description="Disordered" evidence="1">
    <location>
        <begin position="484"/>
        <end position="592"/>
    </location>
</feature>
<dbReference type="InterPro" id="IPR052145">
    <property type="entry name" value="Mediator/Homeobox_domain"/>
</dbReference>
<evidence type="ECO:0000256" key="1">
    <source>
        <dbReference type="SAM" id="MobiDB-lite"/>
    </source>
</evidence>
<dbReference type="PANTHER" id="PTHR24330">
    <property type="entry name" value="HOMEOBOX PROTEIN BARH-LIKE"/>
    <property type="match status" value="1"/>
</dbReference>
<feature type="compositionally biased region" description="Low complexity" evidence="1">
    <location>
        <begin position="967"/>
        <end position="1002"/>
    </location>
</feature>
<reference evidence="2 3" key="1">
    <citation type="submission" date="2017-06" db="EMBL/GenBank/DDBJ databases">
        <title>Ant-infecting Ophiocordyceps genomes reveal a high diversity of potential behavioral manipulation genes and a possible major role for enterotoxins.</title>
        <authorList>
            <person name="De Bekker C."/>
            <person name="Evans H.C."/>
            <person name="Brachmann A."/>
            <person name="Hughes D.P."/>
        </authorList>
    </citation>
    <scope>NUCLEOTIDE SEQUENCE [LARGE SCALE GENOMIC DNA]</scope>
    <source>
        <strain evidence="2 3">Map16</strain>
    </source>
</reference>
<feature type="compositionally biased region" description="Basic and acidic residues" evidence="1">
    <location>
        <begin position="549"/>
        <end position="559"/>
    </location>
</feature>
<name>A0A2C5Z090_9HYPO</name>
<accession>A0A2C5Z090</accession>
<feature type="region of interest" description="Disordered" evidence="1">
    <location>
        <begin position="323"/>
        <end position="346"/>
    </location>
</feature>
<gene>
    <name evidence="2" type="ORF">CDD80_3088</name>
</gene>
<protein>
    <recommendedName>
        <fullName evidence="4">ADF-H domain-containing protein</fullName>
    </recommendedName>
</protein>
<dbReference type="AlphaFoldDB" id="A0A2C5Z090"/>